<keyword evidence="1" id="KW-0808">Transferase</keyword>
<evidence type="ECO:0000313" key="1">
    <source>
        <dbReference type="EMBL" id="PKU28277.1"/>
    </source>
</evidence>
<name>A0A2I0T3C1_LIMLA</name>
<organism evidence="1 2">
    <name type="scientific">Limosa lapponica baueri</name>
    <dbReference type="NCBI Taxonomy" id="1758121"/>
    <lineage>
        <taxon>Eukaryota</taxon>
        <taxon>Metazoa</taxon>
        <taxon>Chordata</taxon>
        <taxon>Craniata</taxon>
        <taxon>Vertebrata</taxon>
        <taxon>Euteleostomi</taxon>
        <taxon>Archelosauria</taxon>
        <taxon>Archosauria</taxon>
        <taxon>Dinosauria</taxon>
        <taxon>Saurischia</taxon>
        <taxon>Theropoda</taxon>
        <taxon>Coelurosauria</taxon>
        <taxon>Aves</taxon>
        <taxon>Neognathae</taxon>
        <taxon>Neoaves</taxon>
        <taxon>Charadriiformes</taxon>
        <taxon>Scolopacidae</taxon>
        <taxon>Limosa</taxon>
    </lineage>
</organism>
<reference evidence="2" key="1">
    <citation type="submission" date="2017-11" db="EMBL/GenBank/DDBJ databases">
        <authorList>
            <person name="Lima N.C."/>
            <person name="Parody-Merino A.M."/>
            <person name="Battley P.F."/>
            <person name="Fidler A.E."/>
            <person name="Prosdocimi F."/>
        </authorList>
    </citation>
    <scope>NUCLEOTIDE SEQUENCE [LARGE SCALE GENOMIC DNA]</scope>
</reference>
<keyword evidence="2" id="KW-1185">Reference proteome</keyword>
<dbReference type="Proteomes" id="UP000233556">
    <property type="component" value="Unassembled WGS sequence"/>
</dbReference>
<protein>
    <submittedName>
        <fullName evidence="1">Rna-directed dna polymerase from mobile element jockey-like</fullName>
    </submittedName>
</protein>
<keyword evidence="1" id="KW-0548">Nucleotidyltransferase</keyword>
<proteinExistence type="predicted"/>
<dbReference type="GO" id="GO:0003964">
    <property type="term" value="F:RNA-directed DNA polymerase activity"/>
    <property type="evidence" value="ECO:0007669"/>
    <property type="project" value="UniProtKB-KW"/>
</dbReference>
<keyword evidence="1" id="KW-0695">RNA-directed DNA polymerase</keyword>
<accession>A0A2I0T3C1</accession>
<dbReference type="EMBL" id="KZ521422">
    <property type="protein sequence ID" value="PKU28277.1"/>
    <property type="molecule type" value="Genomic_DNA"/>
</dbReference>
<dbReference type="AlphaFoldDB" id="A0A2I0T3C1"/>
<sequence length="105" mass="11746">MVGLSGTLSKFAGDTKLCGAVNMLEGRDAIQRDLDRLERWARVNLVNFKKAKCRVLHLGDGNPKHKYRMGGEWTESSTEEKDLGVLVDEKLLSVGQAYFAGQKYE</sequence>
<dbReference type="PANTHER" id="PTHR33332">
    <property type="entry name" value="REVERSE TRANSCRIPTASE DOMAIN-CONTAINING PROTEIN"/>
    <property type="match status" value="1"/>
</dbReference>
<gene>
    <name evidence="1" type="ORF">llap_21419</name>
</gene>
<dbReference type="OrthoDB" id="10056483at2759"/>
<reference evidence="2" key="2">
    <citation type="submission" date="2017-12" db="EMBL/GenBank/DDBJ databases">
        <title>Genome sequence of the Bar-tailed Godwit (Limosa lapponica baueri).</title>
        <authorList>
            <person name="Lima N.C.B."/>
            <person name="Parody-Merino A.M."/>
            <person name="Battley P.F."/>
            <person name="Fidler A.E."/>
            <person name="Prosdocimi F."/>
        </authorList>
    </citation>
    <scope>NUCLEOTIDE SEQUENCE [LARGE SCALE GENOMIC DNA]</scope>
</reference>
<evidence type="ECO:0000313" key="2">
    <source>
        <dbReference type="Proteomes" id="UP000233556"/>
    </source>
</evidence>